<evidence type="ECO:0000313" key="2">
    <source>
        <dbReference type="Proteomes" id="UP000031599"/>
    </source>
</evidence>
<accession>A0A0C1Z4J7</accession>
<reference evidence="1 2" key="1">
    <citation type="submission" date="2014-12" db="EMBL/GenBank/DDBJ databases">
        <title>Genome assembly of Enhygromyxa salina DSM 15201.</title>
        <authorList>
            <person name="Sharma G."/>
            <person name="Subramanian S."/>
        </authorList>
    </citation>
    <scope>NUCLEOTIDE SEQUENCE [LARGE SCALE GENOMIC DNA]</scope>
    <source>
        <strain evidence="1 2">DSM 15201</strain>
    </source>
</reference>
<comment type="caution">
    <text evidence="1">The sequence shown here is derived from an EMBL/GenBank/DDBJ whole genome shotgun (WGS) entry which is preliminary data.</text>
</comment>
<dbReference type="Proteomes" id="UP000031599">
    <property type="component" value="Unassembled WGS sequence"/>
</dbReference>
<protein>
    <submittedName>
        <fullName evidence="1">Uncharacterized protein</fullName>
    </submittedName>
</protein>
<evidence type="ECO:0000313" key="1">
    <source>
        <dbReference type="EMBL" id="KIG12594.1"/>
    </source>
</evidence>
<proteinExistence type="predicted"/>
<gene>
    <name evidence="1" type="ORF">DB30_01218</name>
</gene>
<name>A0A0C1Z4J7_9BACT</name>
<dbReference type="RefSeq" id="WP_052557408.1">
    <property type="nucleotide sequence ID" value="NZ_JMCC02000124.1"/>
</dbReference>
<organism evidence="1 2">
    <name type="scientific">Enhygromyxa salina</name>
    <dbReference type="NCBI Taxonomy" id="215803"/>
    <lineage>
        <taxon>Bacteria</taxon>
        <taxon>Pseudomonadati</taxon>
        <taxon>Myxococcota</taxon>
        <taxon>Polyangia</taxon>
        <taxon>Nannocystales</taxon>
        <taxon>Nannocystaceae</taxon>
        <taxon>Enhygromyxa</taxon>
    </lineage>
</organism>
<sequence>MLHASIHIDLPSEPELRERTLFDWFSRLIGRELDPRHTHDVATVTGLSVFKPVTEALAQVGITDVLNLIVDRKRVYVDVSEDSGDLAAAAAQLDASGALEREFEVMTLTLSDRREGLRCLVEITLARRVSSLATEEQSTKVSAGEAEALDRLENTPELRLRFVARLDSMQIARGDTPLSYAQRLRVLARDPSGLQAGRERFAALVEQTQRALAQQLGPLCLASSVSPVELRLIRPGPRQLDHFRTLSWGSAVRPPKYRPLPIPARKGAYDQPFYHYYYDPYFDFVAWVTLSEIIAGRGWQGLAFEVVDPDGTRVFRSDGERREAASALDDGLAKLVELSEAGVIVDPQIPSFGDQDPGEIGDPRVTRGFAGDLGSARSEATSVDVGDHDAGCGASCGGCGAG</sequence>
<dbReference type="EMBL" id="JMCC02000124">
    <property type="protein sequence ID" value="KIG12594.1"/>
    <property type="molecule type" value="Genomic_DNA"/>
</dbReference>
<dbReference type="AlphaFoldDB" id="A0A0C1Z4J7"/>